<evidence type="ECO:0000256" key="1">
    <source>
        <dbReference type="ARBA" id="ARBA00022723"/>
    </source>
</evidence>
<gene>
    <name evidence="5" type="ORF">M9Y10_032758</name>
</gene>
<keyword evidence="1" id="KW-0479">Metal-binding</keyword>
<proteinExistence type="predicted"/>
<dbReference type="Proteomes" id="UP001470230">
    <property type="component" value="Unassembled WGS sequence"/>
</dbReference>
<dbReference type="SMART" id="SM00239">
    <property type="entry name" value="C2"/>
    <property type="match status" value="3"/>
</dbReference>
<dbReference type="CDD" id="cd00030">
    <property type="entry name" value="C2"/>
    <property type="match status" value="3"/>
</dbReference>
<dbReference type="Gene3D" id="2.60.40.150">
    <property type="entry name" value="C2 domain"/>
    <property type="match status" value="3"/>
</dbReference>
<dbReference type="EMBL" id="JAPFFF010000054">
    <property type="protein sequence ID" value="KAK8838719.1"/>
    <property type="molecule type" value="Genomic_DNA"/>
</dbReference>
<organism evidence="5 6">
    <name type="scientific">Tritrichomonas musculus</name>
    <dbReference type="NCBI Taxonomy" id="1915356"/>
    <lineage>
        <taxon>Eukaryota</taxon>
        <taxon>Metamonada</taxon>
        <taxon>Parabasalia</taxon>
        <taxon>Tritrichomonadida</taxon>
        <taxon>Tritrichomonadidae</taxon>
        <taxon>Tritrichomonas</taxon>
    </lineage>
</organism>
<feature type="compositionally biased region" description="Polar residues" evidence="3">
    <location>
        <begin position="327"/>
        <end position="338"/>
    </location>
</feature>
<dbReference type="InterPro" id="IPR035892">
    <property type="entry name" value="C2_domain_sf"/>
</dbReference>
<dbReference type="PROSITE" id="PS50004">
    <property type="entry name" value="C2"/>
    <property type="match status" value="3"/>
</dbReference>
<evidence type="ECO:0000259" key="4">
    <source>
        <dbReference type="PROSITE" id="PS50004"/>
    </source>
</evidence>
<evidence type="ECO:0000313" key="6">
    <source>
        <dbReference type="Proteomes" id="UP001470230"/>
    </source>
</evidence>
<evidence type="ECO:0000256" key="3">
    <source>
        <dbReference type="SAM" id="MobiDB-lite"/>
    </source>
</evidence>
<dbReference type="InterPro" id="IPR000008">
    <property type="entry name" value="C2_dom"/>
</dbReference>
<dbReference type="SUPFAM" id="SSF49562">
    <property type="entry name" value="C2 domain (Calcium/lipid-binding domain, CaLB)"/>
    <property type="match status" value="3"/>
</dbReference>
<feature type="domain" description="C2" evidence="4">
    <location>
        <begin position="1"/>
        <end position="100"/>
    </location>
</feature>
<dbReference type="Pfam" id="PF00168">
    <property type="entry name" value="C2"/>
    <property type="match status" value="3"/>
</dbReference>
<evidence type="ECO:0000313" key="5">
    <source>
        <dbReference type="EMBL" id="KAK8838719.1"/>
    </source>
</evidence>
<name>A0ABR2GXQ6_9EUKA</name>
<evidence type="ECO:0000256" key="2">
    <source>
        <dbReference type="ARBA" id="ARBA00022837"/>
    </source>
</evidence>
<keyword evidence="6" id="KW-1185">Reference proteome</keyword>
<dbReference type="PANTHER" id="PTHR45911:SF4">
    <property type="entry name" value="MULTIPLE C2 AND TRANSMEMBRANE DOMAIN-CONTAINING PROTEIN"/>
    <property type="match status" value="1"/>
</dbReference>
<accession>A0ABR2GXQ6</accession>
<protein>
    <recommendedName>
        <fullName evidence="4">C2 domain-containing protein</fullName>
    </recommendedName>
</protein>
<feature type="domain" description="C2" evidence="4">
    <location>
        <begin position="121"/>
        <end position="243"/>
    </location>
</feature>
<sequence>MASIVHIKICEAHKLLKVCDSFVKVYLDSNKKSVKKTKPFKNTADPAWNDEFEFNVQDPNDKVVFHVYEEGNKAHEELAKKVSVPLTDFKVGDPPKSITLNLVLKKKDAGTLNTEICLIDPKTRSAPAAVEEKERKPIQLNVKLVKATQLHKMDKIGKSDPYCIFQLKGYPQDQLSRWKSETKKNTLDPVWDESHDFMCKDWNTDVLVFQMWDKDVIKDDQMVDDIEFRINQFPLNKRVTWSEDVKHKNKPGGHLDLEFEVIDLLDQPKVQNRDFVLDEVTNPEGYSFSLGTYSSSYATSFSSITCSHQLSDLHSSEKNDHKHHTLVQKTSSPKPTRLSESISGVLIGCKNLIKIGAVESNTYAVIHILSKALYQKKGKPAQKSDIVNNSSDPVYNLVFDYQKVSKGDSLQVEVYQTNTPKGEVLIGESVIPLKNINENQTCDQEIKLEKPRKFPDELGNFDNFGTVQLSLTHNVQYQ</sequence>
<comment type="caution">
    <text evidence="5">The sequence shown here is derived from an EMBL/GenBank/DDBJ whole genome shotgun (WGS) entry which is preliminary data.</text>
</comment>
<reference evidence="5 6" key="1">
    <citation type="submission" date="2024-04" db="EMBL/GenBank/DDBJ databases">
        <title>Tritrichomonas musculus Genome.</title>
        <authorList>
            <person name="Alves-Ferreira E."/>
            <person name="Grigg M."/>
            <person name="Lorenzi H."/>
            <person name="Galac M."/>
        </authorList>
    </citation>
    <scope>NUCLEOTIDE SEQUENCE [LARGE SCALE GENOMIC DNA]</scope>
    <source>
        <strain evidence="5 6">EAF2021</strain>
    </source>
</reference>
<dbReference type="PANTHER" id="PTHR45911">
    <property type="entry name" value="C2 DOMAIN-CONTAINING PROTEIN"/>
    <property type="match status" value="1"/>
</dbReference>
<feature type="region of interest" description="Disordered" evidence="3">
    <location>
        <begin position="315"/>
        <end position="338"/>
    </location>
</feature>
<keyword evidence="2" id="KW-0106">Calcium</keyword>
<feature type="domain" description="C2" evidence="4">
    <location>
        <begin position="323"/>
        <end position="446"/>
    </location>
</feature>